<evidence type="ECO:0000313" key="3">
    <source>
        <dbReference type="Proteomes" id="UP000434957"/>
    </source>
</evidence>
<name>A0A6A4DMB9_9STRA</name>
<dbReference type="EMBL" id="QXFT01001834">
    <property type="protein sequence ID" value="KAE9309368.1"/>
    <property type="molecule type" value="Genomic_DNA"/>
</dbReference>
<reference evidence="2 3" key="1">
    <citation type="submission" date="2018-08" db="EMBL/GenBank/DDBJ databases">
        <title>Genomic investigation of the strawberry pathogen Phytophthora fragariae indicates pathogenicity is determined by transcriptional variation in three key races.</title>
        <authorList>
            <person name="Adams T.M."/>
            <person name="Armitage A.D."/>
            <person name="Sobczyk M.K."/>
            <person name="Bates H.J."/>
            <person name="Dunwell J.M."/>
            <person name="Nellist C.F."/>
            <person name="Harrison R.J."/>
        </authorList>
    </citation>
    <scope>NUCLEOTIDE SEQUENCE [LARGE SCALE GENOMIC DNA]</scope>
    <source>
        <strain evidence="1 4">SCRP324</strain>
        <strain evidence="2 3">SCRP333</strain>
    </source>
</reference>
<gene>
    <name evidence="1" type="ORF">PR002_g20242</name>
    <name evidence="2" type="ORF">PR003_g20531</name>
</gene>
<keyword evidence="3" id="KW-1185">Reference proteome</keyword>
<sequence length="77" mass="8799">MFKTLELDYEEMTTKFDTYIWGKVGYLLCDDVSMSDAHQIESFHQHCVNASVPTKGAPPTAFVKIDTLFEELRATVH</sequence>
<organism evidence="2 3">
    <name type="scientific">Phytophthora rubi</name>
    <dbReference type="NCBI Taxonomy" id="129364"/>
    <lineage>
        <taxon>Eukaryota</taxon>
        <taxon>Sar</taxon>
        <taxon>Stramenopiles</taxon>
        <taxon>Oomycota</taxon>
        <taxon>Peronosporomycetes</taxon>
        <taxon>Peronosporales</taxon>
        <taxon>Peronosporaceae</taxon>
        <taxon>Phytophthora</taxon>
    </lineage>
</organism>
<dbReference type="Proteomes" id="UP000434957">
    <property type="component" value="Unassembled WGS sequence"/>
</dbReference>
<accession>A0A6A4DMB9</accession>
<evidence type="ECO:0000313" key="1">
    <source>
        <dbReference type="EMBL" id="KAE8993426.1"/>
    </source>
</evidence>
<dbReference type="Proteomes" id="UP000435112">
    <property type="component" value="Unassembled WGS sequence"/>
</dbReference>
<evidence type="ECO:0000313" key="2">
    <source>
        <dbReference type="EMBL" id="KAE9309368.1"/>
    </source>
</evidence>
<dbReference type="AlphaFoldDB" id="A0A6A4DMB9"/>
<protein>
    <submittedName>
        <fullName evidence="2">Uncharacterized protein</fullName>
    </submittedName>
</protein>
<evidence type="ECO:0000313" key="4">
    <source>
        <dbReference type="Proteomes" id="UP000435112"/>
    </source>
</evidence>
<dbReference type="EMBL" id="QXFU01001912">
    <property type="protein sequence ID" value="KAE8993426.1"/>
    <property type="molecule type" value="Genomic_DNA"/>
</dbReference>
<comment type="caution">
    <text evidence="2">The sequence shown here is derived from an EMBL/GenBank/DDBJ whole genome shotgun (WGS) entry which is preliminary data.</text>
</comment>
<proteinExistence type="predicted"/>